<accession>A0ABR7X7I3</accession>
<dbReference type="PANTHER" id="PTHR43239">
    <property type="entry name" value="UPF0734 PROTEIN DDB_G0273871/DDB_G0273177"/>
    <property type="match status" value="1"/>
</dbReference>
<keyword evidence="2" id="KW-1185">Reference proteome</keyword>
<organism evidence="1 2">
    <name type="scientific">Mucilaginibacter rigui</name>
    <dbReference type="NCBI Taxonomy" id="534635"/>
    <lineage>
        <taxon>Bacteria</taxon>
        <taxon>Pseudomonadati</taxon>
        <taxon>Bacteroidota</taxon>
        <taxon>Sphingobacteriia</taxon>
        <taxon>Sphingobacteriales</taxon>
        <taxon>Sphingobacteriaceae</taxon>
        <taxon>Mucilaginibacter</taxon>
    </lineage>
</organism>
<dbReference type="SUPFAM" id="SSF54909">
    <property type="entry name" value="Dimeric alpha+beta barrel"/>
    <property type="match status" value="1"/>
</dbReference>
<dbReference type="InterPro" id="IPR011008">
    <property type="entry name" value="Dimeric_a/b-barrel"/>
</dbReference>
<dbReference type="PANTHER" id="PTHR43239:SF1">
    <property type="entry name" value="UPF0734 PROTEIN DDB_G0273871_DDB_G0273177"/>
    <property type="match status" value="1"/>
</dbReference>
<dbReference type="InterPro" id="IPR008000">
    <property type="entry name" value="Rham/fucose_mutarotase"/>
</dbReference>
<dbReference type="InterPro" id="IPR052996">
    <property type="entry name" value="Carb_Metab_Mutarotase"/>
</dbReference>
<dbReference type="EMBL" id="JACWMW010000002">
    <property type="protein sequence ID" value="MBD1386045.1"/>
    <property type="molecule type" value="Genomic_DNA"/>
</dbReference>
<dbReference type="Proteomes" id="UP000618754">
    <property type="component" value="Unassembled WGS sequence"/>
</dbReference>
<sequence>MKKYCLTLDLKDDADLIAQYEEQHKAIWPEIRDSITTAGITNMEIYRLGTRLFMIIEANESFNFSKKAAMDAGNAKVQQWENLMWKYQQPIKGALAGEKWVLMDKIFQL</sequence>
<reference evidence="1 2" key="1">
    <citation type="submission" date="2020-09" db="EMBL/GenBank/DDBJ databases">
        <title>Novel species of Mucilaginibacter isolated from a glacier on the Tibetan Plateau.</title>
        <authorList>
            <person name="Liu Q."/>
            <person name="Xin Y.-H."/>
        </authorList>
    </citation>
    <scope>NUCLEOTIDE SEQUENCE [LARGE SCALE GENOMIC DNA]</scope>
    <source>
        <strain evidence="1 2">CGMCC 1.13878</strain>
    </source>
</reference>
<evidence type="ECO:0000313" key="2">
    <source>
        <dbReference type="Proteomes" id="UP000618754"/>
    </source>
</evidence>
<proteinExistence type="predicted"/>
<dbReference type="Gene3D" id="3.30.70.100">
    <property type="match status" value="1"/>
</dbReference>
<evidence type="ECO:0000313" key="1">
    <source>
        <dbReference type="EMBL" id="MBD1386045.1"/>
    </source>
</evidence>
<dbReference type="Pfam" id="PF05336">
    <property type="entry name" value="rhaM"/>
    <property type="match status" value="1"/>
</dbReference>
<name>A0ABR7X7I3_9SPHI</name>
<dbReference type="RefSeq" id="WP_191175889.1">
    <property type="nucleotide sequence ID" value="NZ_JACWMW010000002.1"/>
</dbReference>
<comment type="caution">
    <text evidence="1">The sequence shown here is derived from an EMBL/GenBank/DDBJ whole genome shotgun (WGS) entry which is preliminary data.</text>
</comment>
<protein>
    <submittedName>
        <fullName evidence="1">L-rhamnose mutarotase</fullName>
    </submittedName>
</protein>
<gene>
    <name evidence="1" type="ORF">IDJ75_12195</name>
</gene>